<keyword evidence="4" id="KW-1185">Reference proteome</keyword>
<feature type="compositionally biased region" description="Basic and acidic residues" evidence="1">
    <location>
        <begin position="387"/>
        <end position="401"/>
    </location>
</feature>
<dbReference type="PANTHER" id="PTHR47992">
    <property type="entry name" value="PROTEIN PHOSPHATASE"/>
    <property type="match status" value="1"/>
</dbReference>
<sequence length="515" mass="55823">MSRRSRRLTLTPASSAGLLASDDAALPALVPLDRVSGRPQRWSPVPAPYFRGERGLRTRCAAATDIGRQRVQNEDALAIDPKLGLFVVCDGVGGRVSGEVASALAASTIREWVQREATRLAAVARSPGDAEAVASVGVLMHDAIQGASRAIRGLARSEPQHEGMCTTATVLLIVNDFAVVGQVGDSRAYLGRGVGVYQLTEDHTLHNLQIPQGLLTPDSARGCKSPITRALGREDAAEADIGALPLMAGDRLLLCSDGLHEYLADDELRELLRLDIRDAAPAAIQHANARGGRDNITALFGRTRWSSLAVDRGVRDGRRGESVAGLAGGAARGRTADPAGRRRRGRRSHDARRAARGARGARGRRGARSGRRSSAARRRGDADDDADARRSRELRARERVARCPRSGGRRGRGDLRRARGGVARVTRPVGHFGRTTRIARPRHPPLPRPDERRLDRRTWIAADDFTIADVLLATLPTVPRARRDRRRRARLFGKAAPIGERRVEHELGLARGRHP</sequence>
<organism evidence="3 4">
    <name type="scientific">Nannocystis exedens</name>
    <dbReference type="NCBI Taxonomy" id="54"/>
    <lineage>
        <taxon>Bacteria</taxon>
        <taxon>Pseudomonadati</taxon>
        <taxon>Myxococcota</taxon>
        <taxon>Polyangia</taxon>
        <taxon>Nannocystales</taxon>
        <taxon>Nannocystaceae</taxon>
        <taxon>Nannocystis</taxon>
    </lineage>
</organism>
<name>A0A1I2FA60_9BACT</name>
<dbReference type="OrthoDB" id="5496340at2"/>
<dbReference type="SMART" id="SM00331">
    <property type="entry name" value="PP2C_SIG"/>
    <property type="match status" value="1"/>
</dbReference>
<dbReference type="EMBL" id="FOMX01000025">
    <property type="protein sequence ID" value="SFF01687.1"/>
    <property type="molecule type" value="Genomic_DNA"/>
</dbReference>
<accession>A0A1I2FA60</accession>
<dbReference type="InterPro" id="IPR036457">
    <property type="entry name" value="PPM-type-like_dom_sf"/>
</dbReference>
<feature type="region of interest" description="Disordered" evidence="1">
    <location>
        <begin position="319"/>
        <end position="420"/>
    </location>
</feature>
<gene>
    <name evidence="3" type="ORF">SAMN02745121_06538</name>
</gene>
<dbReference type="STRING" id="54.SAMN02745121_06538"/>
<dbReference type="SUPFAM" id="SSF81606">
    <property type="entry name" value="PP2C-like"/>
    <property type="match status" value="1"/>
</dbReference>
<feature type="compositionally biased region" description="Basic residues" evidence="1">
    <location>
        <begin position="341"/>
        <end position="377"/>
    </location>
</feature>
<protein>
    <submittedName>
        <fullName evidence="3">Serine/threonine protein phosphatase PrpC</fullName>
    </submittedName>
</protein>
<reference evidence="4" key="1">
    <citation type="submission" date="2016-10" db="EMBL/GenBank/DDBJ databases">
        <authorList>
            <person name="Varghese N."/>
            <person name="Submissions S."/>
        </authorList>
    </citation>
    <scope>NUCLEOTIDE SEQUENCE [LARGE SCALE GENOMIC DNA]</scope>
    <source>
        <strain evidence="4">ATCC 25963</strain>
    </source>
</reference>
<proteinExistence type="predicted"/>
<evidence type="ECO:0000256" key="1">
    <source>
        <dbReference type="SAM" id="MobiDB-lite"/>
    </source>
</evidence>
<dbReference type="Proteomes" id="UP000199400">
    <property type="component" value="Unassembled WGS sequence"/>
</dbReference>
<dbReference type="Pfam" id="PF13672">
    <property type="entry name" value="PP2C_2"/>
    <property type="match status" value="1"/>
</dbReference>
<dbReference type="InterPro" id="IPR001932">
    <property type="entry name" value="PPM-type_phosphatase-like_dom"/>
</dbReference>
<dbReference type="InterPro" id="IPR015655">
    <property type="entry name" value="PP2C"/>
</dbReference>
<dbReference type="PROSITE" id="PS51746">
    <property type="entry name" value="PPM_2"/>
    <property type="match status" value="1"/>
</dbReference>
<evidence type="ECO:0000259" key="2">
    <source>
        <dbReference type="PROSITE" id="PS51746"/>
    </source>
</evidence>
<evidence type="ECO:0000313" key="3">
    <source>
        <dbReference type="EMBL" id="SFF01687.1"/>
    </source>
</evidence>
<dbReference type="CDD" id="cd00143">
    <property type="entry name" value="PP2Cc"/>
    <property type="match status" value="1"/>
</dbReference>
<dbReference type="AlphaFoldDB" id="A0A1I2FA60"/>
<evidence type="ECO:0000313" key="4">
    <source>
        <dbReference type="Proteomes" id="UP000199400"/>
    </source>
</evidence>
<dbReference type="GO" id="GO:0004722">
    <property type="term" value="F:protein serine/threonine phosphatase activity"/>
    <property type="evidence" value="ECO:0007669"/>
    <property type="project" value="InterPro"/>
</dbReference>
<dbReference type="SMART" id="SM00332">
    <property type="entry name" value="PP2Cc"/>
    <property type="match status" value="1"/>
</dbReference>
<dbReference type="Gene3D" id="3.60.40.10">
    <property type="entry name" value="PPM-type phosphatase domain"/>
    <property type="match status" value="1"/>
</dbReference>
<feature type="domain" description="PPM-type phosphatase" evidence="2">
    <location>
        <begin position="59"/>
        <end position="303"/>
    </location>
</feature>